<accession>A0A923E1L4</accession>
<organism evidence="1 2">
    <name type="scientific">Pedobacter planticolens</name>
    <dbReference type="NCBI Taxonomy" id="2679964"/>
    <lineage>
        <taxon>Bacteria</taxon>
        <taxon>Pseudomonadati</taxon>
        <taxon>Bacteroidota</taxon>
        <taxon>Sphingobacteriia</taxon>
        <taxon>Sphingobacteriales</taxon>
        <taxon>Sphingobacteriaceae</taxon>
        <taxon>Pedobacter</taxon>
    </lineage>
</organism>
<keyword evidence="2" id="KW-1185">Reference proteome</keyword>
<dbReference type="Proteomes" id="UP000601055">
    <property type="component" value="Unassembled WGS sequence"/>
</dbReference>
<proteinExistence type="predicted"/>
<evidence type="ECO:0000313" key="2">
    <source>
        <dbReference type="Proteomes" id="UP000601055"/>
    </source>
</evidence>
<dbReference type="RefSeq" id="WP_182923060.1">
    <property type="nucleotide sequence ID" value="NZ_WNXD01000002.1"/>
</dbReference>
<protein>
    <submittedName>
        <fullName evidence="1">Uncharacterized protein</fullName>
    </submittedName>
</protein>
<comment type="caution">
    <text evidence="1">The sequence shown here is derived from an EMBL/GenBank/DDBJ whole genome shotgun (WGS) entry which is preliminary data.</text>
</comment>
<reference evidence="1" key="1">
    <citation type="submission" date="2019-11" db="EMBL/GenBank/DDBJ databases">
        <title>Description of Pedobacter sp. LMG 31464T.</title>
        <authorList>
            <person name="Carlier A."/>
            <person name="Qi S."/>
            <person name="Vandamme P."/>
        </authorList>
    </citation>
    <scope>NUCLEOTIDE SEQUENCE</scope>
    <source>
        <strain evidence="1">LMG 31464</strain>
    </source>
</reference>
<name>A0A923E1L4_9SPHI</name>
<gene>
    <name evidence="1" type="ORF">GM921_12955</name>
</gene>
<sequence length="92" mass="9628">MFGDCGKSGSEVDVCGSVGVINGSNYGISRSDVVKSGSKVDAFGNKVVKRRSNYRISRSKLDKSGSGCCITGSDVGWFLVGVGCFVFTTLET</sequence>
<dbReference type="EMBL" id="WNXD01000002">
    <property type="protein sequence ID" value="MBB2146403.1"/>
    <property type="molecule type" value="Genomic_DNA"/>
</dbReference>
<evidence type="ECO:0000313" key="1">
    <source>
        <dbReference type="EMBL" id="MBB2146403.1"/>
    </source>
</evidence>
<dbReference type="AlphaFoldDB" id="A0A923E1L4"/>